<comment type="caution">
    <text evidence="3">The sequence shown here is derived from an EMBL/GenBank/DDBJ whole genome shotgun (WGS) entry which is preliminary data.</text>
</comment>
<gene>
    <name evidence="3" type="ORF">RHS03_09478</name>
</gene>
<dbReference type="Gene3D" id="1.25.40.10">
    <property type="entry name" value="Tetratricopeptide repeat domain"/>
    <property type="match status" value="4"/>
</dbReference>
<dbReference type="OrthoDB" id="9991317at2759"/>
<feature type="non-terminal residue" evidence="3">
    <location>
        <position position="1165"/>
    </location>
</feature>
<dbReference type="InterPro" id="IPR011990">
    <property type="entry name" value="TPR-like_helical_dom_sf"/>
</dbReference>
<evidence type="ECO:0000313" key="4">
    <source>
        <dbReference type="Proteomes" id="UP000602905"/>
    </source>
</evidence>
<sequence length="1165" mass="129094">MERDIGTTMDSQGSYTDDNINHASKQEAGTENGPESLKGQNGSRHESERFDNPGESDVNVTPFAALKIVDRKFVLYVLKKCDQKAPQAHYMLGESHHDQFHRQRGLKNLENAIAYMSRAVAFTSDYDPGFPQMLERLGAYHSDQFRELGELIDIEKTIEYLSRAVALTDARNLDLPGLLNNLVKSHCNRYACQGGIGDIEKLIEHCSRLVALAAHDDPELPMRLAGLGGLHEERYRRLGQLDDIDEAIEYESRAVILVPDDHPLLPQLLSTLAVSHRERFSCRGYIKDLDNATEYAARSVELTSSDHPALPERFANLGICYGIRFQARGNLDDNDRAIEHLNHAVSLAPDDYPNLSGLFINLGVVYGARFNRLGELSDLDKAVEFGACAVSLTPDGHPRLPERLVNLGVSYGDRFKRLAESSDIDKAIKLKSRAIALTPDGDPYLPYRLSVLGASYHDRFSHQGSQEDLDNAIGYKARTVELTPDGHSELSGRLAALGASYGQRFKLLRNLNDIEKSVECLSRAVIMTPEDDPHLLDRHLNLGIAYNIRYRSVGRVVDLEKAIEHTSHALALAPEDHPIFPVVHHLLAVLCVSEYRVKDNSLRLQDALCSYRKASQSQAGSPRGRFGIALEWANDACIYSSLNVIEAYQTAIDILPQYIWLGATTDQRYRDMEGTESLPANAASAAIATSNYGLALEWLEHARCVVWNQSLMLRSPLDELRSSNQTLADRLQEVASQLETVSSKHRAPQKTASDSSTLKQASVHHLLAHEYNDLLDQIRRLHGFEDFLQPMKINKLVHAARNGPIAVINIHKARCDALIAQPGKEQIDFVPLPMFSYKKACHAREEIHKSLAHQGLRQRDIKLRPRPRQEQGSKDNFGAVLKLLWYSVVKPILDFLGYTNIVPPGDLPHITWCSTGIVSFLPLHAAGDYDQPNSRVYKYTISSYTPTLTALISCSPTSLTPGSQILGVGQKATPIHGLDELPGTAKELAYIKEHTKRIGYVGFSESAGDEATIKGVLDAMDKHDWVHLACHAYQSAEDPSESGFLLHDGILNLASINLRSFKSKGLAFLSACQTATGDARLPDEAIHLASGMLMAGYTSVIGTMWSVKDIDAPLVAEKVYAKLLKEGKLGNGEAGKALYSSVAQLRDQIGEMEFGRWVPYIHIGS</sequence>
<dbReference type="InterPro" id="IPR024983">
    <property type="entry name" value="CHAT_dom"/>
</dbReference>
<dbReference type="Proteomes" id="UP000602905">
    <property type="component" value="Unassembled WGS sequence"/>
</dbReference>
<evidence type="ECO:0000313" key="3">
    <source>
        <dbReference type="EMBL" id="KAF8688523.1"/>
    </source>
</evidence>
<feature type="domain" description="CHAT" evidence="2">
    <location>
        <begin position="880"/>
        <end position="1164"/>
    </location>
</feature>
<reference evidence="3" key="1">
    <citation type="submission" date="2020-09" db="EMBL/GenBank/DDBJ databases">
        <title>Comparative genome analyses of four rice-infecting Rhizoctonia solani isolates reveal extensive enrichment of homogalacturonan modification genes.</title>
        <authorList>
            <person name="Lee D.-Y."/>
            <person name="Jeon J."/>
            <person name="Kim K.-T."/>
            <person name="Cheong K."/>
            <person name="Song H."/>
            <person name="Choi G."/>
            <person name="Ko J."/>
            <person name="Opiyo S.O."/>
            <person name="Zuo S."/>
            <person name="Madhav S."/>
            <person name="Lee Y.-H."/>
            <person name="Wang G.-L."/>
        </authorList>
    </citation>
    <scope>NUCLEOTIDE SEQUENCE</scope>
    <source>
        <strain evidence="3">AG1-IA WGL</strain>
    </source>
</reference>
<dbReference type="Pfam" id="PF12770">
    <property type="entry name" value="CHAT"/>
    <property type="match status" value="1"/>
</dbReference>
<organism evidence="3 4">
    <name type="scientific">Rhizoctonia solani</name>
    <dbReference type="NCBI Taxonomy" id="456999"/>
    <lineage>
        <taxon>Eukaryota</taxon>
        <taxon>Fungi</taxon>
        <taxon>Dikarya</taxon>
        <taxon>Basidiomycota</taxon>
        <taxon>Agaricomycotina</taxon>
        <taxon>Agaricomycetes</taxon>
        <taxon>Cantharellales</taxon>
        <taxon>Ceratobasidiaceae</taxon>
        <taxon>Rhizoctonia</taxon>
    </lineage>
</organism>
<dbReference type="PANTHER" id="PTHR10098:SF108">
    <property type="entry name" value="TETRATRICOPEPTIDE REPEAT PROTEIN 28"/>
    <property type="match status" value="1"/>
</dbReference>
<feature type="compositionally biased region" description="Polar residues" evidence="1">
    <location>
        <begin position="8"/>
        <end position="29"/>
    </location>
</feature>
<dbReference type="PANTHER" id="PTHR10098">
    <property type="entry name" value="RAPSYN-RELATED"/>
    <property type="match status" value="1"/>
</dbReference>
<proteinExistence type="predicted"/>
<feature type="region of interest" description="Disordered" evidence="1">
    <location>
        <begin position="1"/>
        <end position="56"/>
    </location>
</feature>
<evidence type="ECO:0000259" key="2">
    <source>
        <dbReference type="Pfam" id="PF12770"/>
    </source>
</evidence>
<dbReference type="EMBL" id="JACYCD010000692">
    <property type="protein sequence ID" value="KAF8688523.1"/>
    <property type="molecule type" value="Genomic_DNA"/>
</dbReference>
<feature type="compositionally biased region" description="Basic and acidic residues" evidence="1">
    <location>
        <begin position="43"/>
        <end position="52"/>
    </location>
</feature>
<evidence type="ECO:0000256" key="1">
    <source>
        <dbReference type="SAM" id="MobiDB-lite"/>
    </source>
</evidence>
<dbReference type="SUPFAM" id="SSF81901">
    <property type="entry name" value="HCP-like"/>
    <property type="match status" value="1"/>
</dbReference>
<accession>A0A8H7HGM2</accession>
<dbReference type="AlphaFoldDB" id="A0A8H7HGM2"/>
<dbReference type="SUPFAM" id="SSF48452">
    <property type="entry name" value="TPR-like"/>
    <property type="match status" value="1"/>
</dbReference>
<name>A0A8H7HGM2_9AGAM</name>
<protein>
    <submittedName>
        <fullName evidence="3">TPR-like protein</fullName>
    </submittedName>
</protein>